<keyword evidence="1" id="KW-0175">Coiled coil</keyword>
<comment type="caution">
    <text evidence="2">The sequence shown here is derived from an EMBL/GenBank/DDBJ whole genome shotgun (WGS) entry which is preliminary data.</text>
</comment>
<gene>
    <name evidence="2" type="ORF">ENJ98_03620</name>
</gene>
<dbReference type="EMBL" id="DROM01000224">
    <property type="protein sequence ID" value="HHH13303.1"/>
    <property type="molecule type" value="Genomic_DNA"/>
</dbReference>
<dbReference type="Proteomes" id="UP000886100">
    <property type="component" value="Unassembled WGS sequence"/>
</dbReference>
<proteinExistence type="predicted"/>
<dbReference type="Pfam" id="PF20567">
    <property type="entry name" value="DUF6776"/>
    <property type="match status" value="1"/>
</dbReference>
<evidence type="ECO:0000256" key="1">
    <source>
        <dbReference type="SAM" id="Coils"/>
    </source>
</evidence>
<sequence>MRRRSGNVKPMRVRPPRIVHHDDRRHWGWWLLALLLLLAALWQVFEYGKRQGGYDAGKVLAERLRLASEMAEQERRLEEARAEVARYRRQAEIERQASRQLQQEMMKLQDELTALRSEVKMLKGLISSGAGSLYVRDFELEPAGEPARYRYRFTLVQVKENVELTRGKLVMKLAGRSGKKRRKLDRAEFSPDGEKTVKLEFRHYQDVEGEILLPEGFEPKELQIEFLPRNKEVKKLKAVFPWPQAQPEKEA</sequence>
<evidence type="ECO:0000313" key="2">
    <source>
        <dbReference type="EMBL" id="HHH13303.1"/>
    </source>
</evidence>
<accession>A0A7C5N2W2</accession>
<protein>
    <submittedName>
        <fullName evidence="2">Uncharacterized protein</fullName>
    </submittedName>
</protein>
<reference evidence="2" key="1">
    <citation type="journal article" date="2020" name="mSystems">
        <title>Genome- and Community-Level Interaction Insights into Carbon Utilization and Element Cycling Functions of Hydrothermarchaeota in Hydrothermal Sediment.</title>
        <authorList>
            <person name="Zhou Z."/>
            <person name="Liu Y."/>
            <person name="Xu W."/>
            <person name="Pan J."/>
            <person name="Luo Z.H."/>
            <person name="Li M."/>
        </authorList>
    </citation>
    <scope>NUCLEOTIDE SEQUENCE [LARGE SCALE GENOMIC DNA]</scope>
    <source>
        <strain evidence="2">HyVt-535</strain>
    </source>
</reference>
<feature type="coiled-coil region" evidence="1">
    <location>
        <begin position="61"/>
        <end position="125"/>
    </location>
</feature>
<dbReference type="InterPro" id="IPR046703">
    <property type="entry name" value="DUF6776"/>
</dbReference>
<name>A0A7C5N2W2_9GAMM</name>
<organism evidence="2">
    <name type="scientific">Thiolapillus brandeum</name>
    <dbReference type="NCBI Taxonomy" id="1076588"/>
    <lineage>
        <taxon>Bacteria</taxon>
        <taxon>Pseudomonadati</taxon>
        <taxon>Pseudomonadota</taxon>
        <taxon>Gammaproteobacteria</taxon>
        <taxon>Chromatiales</taxon>
        <taxon>Sedimenticolaceae</taxon>
        <taxon>Thiolapillus</taxon>
    </lineage>
</organism>
<dbReference type="AlphaFoldDB" id="A0A7C5N2W2"/>